<evidence type="ECO:0000313" key="11">
    <source>
        <dbReference type="Proteomes" id="UP000193218"/>
    </source>
</evidence>
<proteinExistence type="predicted"/>
<dbReference type="PROSITE" id="PS50157">
    <property type="entry name" value="ZINC_FINGER_C2H2_2"/>
    <property type="match status" value="2"/>
</dbReference>
<keyword evidence="5" id="KW-0539">Nucleus</keyword>
<dbReference type="Gene3D" id="4.10.240.10">
    <property type="entry name" value="Zn(2)-C6 fungal-type DNA-binding domain"/>
    <property type="match status" value="1"/>
</dbReference>
<dbReference type="InterPro" id="IPR036236">
    <property type="entry name" value="Znf_C2H2_sf"/>
</dbReference>
<dbReference type="PANTHER" id="PTHR47660">
    <property type="entry name" value="TRANSCRIPTION FACTOR WITH C2H2 AND ZN(2)-CYS(6) DNA BINDING DOMAIN (EUROFUNG)-RELATED-RELATED"/>
    <property type="match status" value="1"/>
</dbReference>
<feature type="compositionally biased region" description="Low complexity" evidence="7">
    <location>
        <begin position="401"/>
        <end position="416"/>
    </location>
</feature>
<keyword evidence="6" id="KW-0863">Zinc-finger</keyword>
<feature type="region of interest" description="Disordered" evidence="7">
    <location>
        <begin position="394"/>
        <end position="433"/>
    </location>
</feature>
<dbReference type="AlphaFoldDB" id="A0A1Y1UP52"/>
<evidence type="ECO:0008006" key="12">
    <source>
        <dbReference type="Google" id="ProtNLM"/>
    </source>
</evidence>
<organism evidence="10 11">
    <name type="scientific">Kockovaella imperatae</name>
    <dbReference type="NCBI Taxonomy" id="4999"/>
    <lineage>
        <taxon>Eukaryota</taxon>
        <taxon>Fungi</taxon>
        <taxon>Dikarya</taxon>
        <taxon>Basidiomycota</taxon>
        <taxon>Agaricomycotina</taxon>
        <taxon>Tremellomycetes</taxon>
        <taxon>Tremellales</taxon>
        <taxon>Cuniculitremaceae</taxon>
        <taxon>Kockovaella</taxon>
    </lineage>
</organism>
<dbReference type="GO" id="GO:0008270">
    <property type="term" value="F:zinc ion binding"/>
    <property type="evidence" value="ECO:0007669"/>
    <property type="project" value="UniProtKB-KW"/>
</dbReference>
<feature type="domain" description="C2H2-type" evidence="9">
    <location>
        <begin position="5"/>
        <end position="32"/>
    </location>
</feature>
<dbReference type="SMART" id="SM00355">
    <property type="entry name" value="ZnF_C2H2"/>
    <property type="match status" value="2"/>
</dbReference>
<protein>
    <recommendedName>
        <fullName evidence="12">Zn(2)-C6 fungal-type domain-containing protein</fullName>
    </recommendedName>
</protein>
<dbReference type="InterPro" id="IPR013087">
    <property type="entry name" value="Znf_C2H2_type"/>
</dbReference>
<evidence type="ECO:0000256" key="3">
    <source>
        <dbReference type="ARBA" id="ARBA00023015"/>
    </source>
</evidence>
<evidence type="ECO:0000256" key="2">
    <source>
        <dbReference type="ARBA" id="ARBA00022833"/>
    </source>
</evidence>
<evidence type="ECO:0000313" key="10">
    <source>
        <dbReference type="EMBL" id="ORX39256.1"/>
    </source>
</evidence>
<feature type="compositionally biased region" description="Low complexity" evidence="7">
    <location>
        <begin position="598"/>
        <end position="609"/>
    </location>
</feature>
<dbReference type="Gene3D" id="3.30.160.60">
    <property type="entry name" value="Classic Zinc Finger"/>
    <property type="match status" value="2"/>
</dbReference>
<dbReference type="OrthoDB" id="6365676at2759"/>
<dbReference type="InterPro" id="IPR001138">
    <property type="entry name" value="Zn2Cys6_DnaBD"/>
</dbReference>
<feature type="compositionally biased region" description="Polar residues" evidence="7">
    <location>
        <begin position="77"/>
        <end position="89"/>
    </location>
</feature>
<sequence length="889" mass="94781">MGGDHKCPLCEATFTRPQHVGRHLRAHTGDRPYECKECPLRFARSDLLSRHVNKAHRAPEEGGGKPMASKKGRRKSMPTTAHPRQNNTDPVLDDPNKLKKPTMTRNRSHSLVDAANVFSTPGTDVSEPHPALQAQRMYPHHPLLANPDLQTTGPLQNTTQWSNFTSLDGLNSAPLTTAVPLTNVSPIQGIDTSAYTGQMKFPMQFSTSDHGIGSSSMGRNSSSSSSISYDYVKKRACDQCSHSKVRCDFAEPCQRCSTRNIACSYTKTPKSRVLSSFPAQRQSYPGSPFRSSTLPGLSISPVAFTPSPLGGGTLMAPNSITGTSVSPTSIPSTLLPNLQQTPSTMVWSPNSLSDGQPTPINPQMLQAGNSLSAPQPLHMGANTVQMSNLSPANLPLNTFAPTPSLTSLTTSPSGSEEPVERRGSQTSSLTFTNPLLTTTNLKHQNATLGVDGTQMNPSLGMGYNSGMQTDLNNFRFGGMQDGTIDPRIQFRNQALIEDDEETASNPKTAPPTAHGNAPVSAVKALNELDFDKMKEDLNQRRRSSIGLWGFNNMSLRDGNGENTIPDPFTASMMAQEHQRNIEQLHRHIAAAASGQKDQNTQGQTNNWNTVPRVAPGGAAINTNDAKDIWKTFMADPSGSQGVQGSSSNVNRPDMSARSLSKSSSMPDLQSPFEEPAQIPHPPVNHAPKVQDDTDAMKRWRNEIRNRQSQTTFALAPGSTTTGGNKMKLDPAAFLEGLAGQFGNGMSRPVASVFQSSALQQTLAPERTPSFGLENLPTPFRAAFAFPGMSSSVGTRPGLGSNLSNQSNTGAWPWKATSVSARPGAKRLASQTLVADAPKVGRLGGGGGATFTFWDDDDGAGGAGGMDGLDMVGSMGSGLTPTIAGDVKVG</sequence>
<keyword evidence="1" id="KW-0479">Metal-binding</keyword>
<dbReference type="Proteomes" id="UP000193218">
    <property type="component" value="Unassembled WGS sequence"/>
</dbReference>
<keyword evidence="2" id="KW-0862">Zinc</keyword>
<evidence type="ECO:0000256" key="7">
    <source>
        <dbReference type="SAM" id="MobiDB-lite"/>
    </source>
</evidence>
<evidence type="ECO:0000259" key="9">
    <source>
        <dbReference type="PROSITE" id="PS50157"/>
    </source>
</evidence>
<feature type="compositionally biased region" description="Basic residues" evidence="7">
    <location>
        <begin position="98"/>
        <end position="108"/>
    </location>
</feature>
<accession>A0A1Y1UP52</accession>
<dbReference type="CDD" id="cd00067">
    <property type="entry name" value="GAL4"/>
    <property type="match status" value="1"/>
</dbReference>
<reference evidence="10 11" key="1">
    <citation type="submission" date="2017-03" db="EMBL/GenBank/DDBJ databases">
        <title>Widespread Adenine N6-methylation of Active Genes in Fungi.</title>
        <authorList>
            <consortium name="DOE Joint Genome Institute"/>
            <person name="Mondo S.J."/>
            <person name="Dannebaum R.O."/>
            <person name="Kuo R.C."/>
            <person name="Louie K.B."/>
            <person name="Bewick A.J."/>
            <person name="Labutti K."/>
            <person name="Haridas S."/>
            <person name="Kuo A."/>
            <person name="Salamov A."/>
            <person name="Ahrendt S.R."/>
            <person name="Lau R."/>
            <person name="Bowen B.P."/>
            <person name="Lipzen A."/>
            <person name="Sullivan W."/>
            <person name="Andreopoulos W.B."/>
            <person name="Clum A."/>
            <person name="Lindquist E."/>
            <person name="Daum C."/>
            <person name="Northen T.R."/>
            <person name="Ramamoorthy G."/>
            <person name="Schmitz R.J."/>
            <person name="Gryganskyi A."/>
            <person name="Culley D."/>
            <person name="Magnuson J."/>
            <person name="James T.Y."/>
            <person name="O'Malley M.A."/>
            <person name="Stajich J.E."/>
            <person name="Spatafora J.W."/>
            <person name="Visel A."/>
            <person name="Grigoriev I.V."/>
        </authorList>
    </citation>
    <scope>NUCLEOTIDE SEQUENCE [LARGE SCALE GENOMIC DNA]</scope>
    <source>
        <strain evidence="10 11">NRRL Y-17943</strain>
    </source>
</reference>
<dbReference type="RefSeq" id="XP_021873119.1">
    <property type="nucleotide sequence ID" value="XM_022012478.1"/>
</dbReference>
<comment type="caution">
    <text evidence="10">The sequence shown here is derived from an EMBL/GenBank/DDBJ whole genome shotgun (WGS) entry which is preliminary data.</text>
</comment>
<feature type="region of interest" description="Disordered" evidence="7">
    <location>
        <begin position="594"/>
        <end position="613"/>
    </location>
</feature>
<evidence type="ECO:0000256" key="4">
    <source>
        <dbReference type="ARBA" id="ARBA00023163"/>
    </source>
</evidence>
<dbReference type="PANTHER" id="PTHR47660:SF2">
    <property type="entry name" value="TRANSCRIPTION FACTOR WITH C2H2 AND ZN(2)-CYS(6) DNA BINDING DOMAIN (EUROFUNG)"/>
    <property type="match status" value="1"/>
</dbReference>
<evidence type="ECO:0000256" key="1">
    <source>
        <dbReference type="ARBA" id="ARBA00022723"/>
    </source>
</evidence>
<evidence type="ECO:0000256" key="6">
    <source>
        <dbReference type="PROSITE-ProRule" id="PRU00042"/>
    </source>
</evidence>
<gene>
    <name evidence="10" type="ORF">BD324DRAFT_321282</name>
</gene>
<dbReference type="SUPFAM" id="SSF57701">
    <property type="entry name" value="Zn2/Cys6 DNA-binding domain"/>
    <property type="match status" value="1"/>
</dbReference>
<dbReference type="GeneID" id="33554286"/>
<feature type="region of interest" description="Disordered" evidence="7">
    <location>
        <begin position="53"/>
        <end position="109"/>
    </location>
</feature>
<dbReference type="PROSITE" id="PS00028">
    <property type="entry name" value="ZINC_FINGER_C2H2_1"/>
    <property type="match status" value="2"/>
</dbReference>
<evidence type="ECO:0000259" key="8">
    <source>
        <dbReference type="PROSITE" id="PS50048"/>
    </source>
</evidence>
<keyword evidence="11" id="KW-1185">Reference proteome</keyword>
<keyword evidence="4" id="KW-0804">Transcription</keyword>
<dbReference type="PROSITE" id="PS00463">
    <property type="entry name" value="ZN2_CY6_FUNGAL_1"/>
    <property type="match status" value="1"/>
</dbReference>
<feature type="compositionally biased region" description="Low complexity" evidence="7">
    <location>
        <begin position="637"/>
        <end position="664"/>
    </location>
</feature>
<dbReference type="SUPFAM" id="SSF57667">
    <property type="entry name" value="beta-beta-alpha zinc fingers"/>
    <property type="match status" value="1"/>
</dbReference>
<evidence type="ECO:0000256" key="5">
    <source>
        <dbReference type="ARBA" id="ARBA00023242"/>
    </source>
</evidence>
<dbReference type="Pfam" id="PF00172">
    <property type="entry name" value="Zn_clus"/>
    <property type="match status" value="1"/>
</dbReference>
<dbReference type="SMART" id="SM00066">
    <property type="entry name" value="GAL4"/>
    <property type="match status" value="1"/>
</dbReference>
<feature type="domain" description="Zn(2)-C6 fungal-type" evidence="8">
    <location>
        <begin position="236"/>
        <end position="265"/>
    </location>
</feature>
<keyword evidence="3" id="KW-0805">Transcription regulation</keyword>
<dbReference type="InterPro" id="IPR036864">
    <property type="entry name" value="Zn2-C6_fun-type_DNA-bd_sf"/>
</dbReference>
<feature type="region of interest" description="Disordered" evidence="7">
    <location>
        <begin position="633"/>
        <end position="691"/>
    </location>
</feature>
<feature type="domain" description="C2H2-type" evidence="9">
    <location>
        <begin position="33"/>
        <end position="61"/>
    </location>
</feature>
<dbReference type="InParanoid" id="A0A1Y1UP52"/>
<dbReference type="PROSITE" id="PS50048">
    <property type="entry name" value="ZN2_CY6_FUNGAL_2"/>
    <property type="match status" value="1"/>
</dbReference>
<dbReference type="Pfam" id="PF00096">
    <property type="entry name" value="zf-C2H2"/>
    <property type="match status" value="1"/>
</dbReference>
<dbReference type="GO" id="GO:0000981">
    <property type="term" value="F:DNA-binding transcription factor activity, RNA polymerase II-specific"/>
    <property type="evidence" value="ECO:0007669"/>
    <property type="project" value="InterPro"/>
</dbReference>
<dbReference type="EMBL" id="NBSH01000003">
    <property type="protein sequence ID" value="ORX39256.1"/>
    <property type="molecule type" value="Genomic_DNA"/>
</dbReference>
<name>A0A1Y1UP52_9TREE</name>
<dbReference type="STRING" id="4999.A0A1Y1UP52"/>